<dbReference type="RefSeq" id="WP_130399721.1">
    <property type="nucleotide sequence ID" value="NZ_SHKK01000001.1"/>
</dbReference>
<reference evidence="1 2" key="1">
    <citation type="submission" date="2019-02" db="EMBL/GenBank/DDBJ databases">
        <title>Sequencing the genomes of 1000 actinobacteria strains.</title>
        <authorList>
            <person name="Klenk H.-P."/>
        </authorList>
    </citation>
    <scope>NUCLEOTIDE SEQUENCE [LARGE SCALE GENOMIC DNA]</scope>
    <source>
        <strain evidence="1 2">DSM 45888</strain>
    </source>
</reference>
<name>A0A4Q7U7V0_9ACTN</name>
<proteinExistence type="predicted"/>
<organism evidence="1 2">
    <name type="scientific">Micromonospora violae</name>
    <dbReference type="NCBI Taxonomy" id="1278207"/>
    <lineage>
        <taxon>Bacteria</taxon>
        <taxon>Bacillati</taxon>
        <taxon>Actinomycetota</taxon>
        <taxon>Actinomycetes</taxon>
        <taxon>Micromonosporales</taxon>
        <taxon>Micromonosporaceae</taxon>
        <taxon>Micromonospora</taxon>
    </lineage>
</organism>
<protein>
    <submittedName>
        <fullName evidence="1">Uncharacterized protein</fullName>
    </submittedName>
</protein>
<dbReference type="AlphaFoldDB" id="A0A4Q7U7V0"/>
<keyword evidence="2" id="KW-1185">Reference proteome</keyword>
<dbReference type="OrthoDB" id="3468002at2"/>
<evidence type="ECO:0000313" key="1">
    <source>
        <dbReference type="EMBL" id="RZT76987.1"/>
    </source>
</evidence>
<sequence length="188" mass="20675">MSEHSVTVVRLDRTSPTEREKIVLGVQDLLLAQQVIAPNDRRDASWQPSSWKAGPAARTAVAEPVDWFDAFLDTANNGVDIDGERHVHHPVENDEAPRCPECAAEAPTVYTDTYGDWLEQWWTAGDEPLFTCDQCGWTGPIGDWCSEFSVLIGAPAVTFFNWPPLSPTLITAIRETLGGGTGSVVSHW</sequence>
<accession>A0A4Q7U7V0</accession>
<evidence type="ECO:0000313" key="2">
    <source>
        <dbReference type="Proteomes" id="UP000293781"/>
    </source>
</evidence>
<dbReference type="Proteomes" id="UP000293781">
    <property type="component" value="Unassembled WGS sequence"/>
</dbReference>
<comment type="caution">
    <text evidence="1">The sequence shown here is derived from an EMBL/GenBank/DDBJ whole genome shotgun (WGS) entry which is preliminary data.</text>
</comment>
<dbReference type="EMBL" id="SHKK01000001">
    <property type="protein sequence ID" value="RZT76987.1"/>
    <property type="molecule type" value="Genomic_DNA"/>
</dbReference>
<gene>
    <name evidence="1" type="ORF">EV382_0119</name>
</gene>